<proteinExistence type="predicted"/>
<name>A0AAD6UXR4_9AGAR</name>
<accession>A0AAD6UXR4</accession>
<evidence type="ECO:0000313" key="4">
    <source>
        <dbReference type="Proteomes" id="UP001219525"/>
    </source>
</evidence>
<dbReference type="AlphaFoldDB" id="A0AAD6UXR4"/>
<feature type="compositionally biased region" description="Low complexity" evidence="1">
    <location>
        <begin position="138"/>
        <end position="152"/>
    </location>
</feature>
<keyword evidence="4" id="KW-1185">Reference proteome</keyword>
<feature type="region of interest" description="Disordered" evidence="1">
    <location>
        <begin position="44"/>
        <end position="170"/>
    </location>
</feature>
<organism evidence="2 4">
    <name type="scientific">Mycena pura</name>
    <dbReference type="NCBI Taxonomy" id="153505"/>
    <lineage>
        <taxon>Eukaryota</taxon>
        <taxon>Fungi</taxon>
        <taxon>Dikarya</taxon>
        <taxon>Basidiomycota</taxon>
        <taxon>Agaricomycotina</taxon>
        <taxon>Agaricomycetes</taxon>
        <taxon>Agaricomycetidae</taxon>
        <taxon>Agaricales</taxon>
        <taxon>Marasmiineae</taxon>
        <taxon>Mycenaceae</taxon>
        <taxon>Mycena</taxon>
    </lineage>
</organism>
<gene>
    <name evidence="3" type="ORF">GGX14DRAFT_397591</name>
    <name evidence="2" type="ORF">GGX14DRAFT_402696</name>
</gene>
<reference evidence="2" key="1">
    <citation type="submission" date="2023-03" db="EMBL/GenBank/DDBJ databases">
        <title>Massive genome expansion in bonnet fungi (Mycena s.s.) driven by repeated elements and novel gene families across ecological guilds.</title>
        <authorList>
            <consortium name="Lawrence Berkeley National Laboratory"/>
            <person name="Harder C.B."/>
            <person name="Miyauchi S."/>
            <person name="Viragh M."/>
            <person name="Kuo A."/>
            <person name="Thoen E."/>
            <person name="Andreopoulos B."/>
            <person name="Lu D."/>
            <person name="Skrede I."/>
            <person name="Drula E."/>
            <person name="Henrissat B."/>
            <person name="Morin E."/>
            <person name="Kohler A."/>
            <person name="Barry K."/>
            <person name="LaButti K."/>
            <person name="Morin E."/>
            <person name="Salamov A."/>
            <person name="Lipzen A."/>
            <person name="Mereny Z."/>
            <person name="Hegedus B."/>
            <person name="Baldrian P."/>
            <person name="Stursova M."/>
            <person name="Weitz H."/>
            <person name="Taylor A."/>
            <person name="Grigoriev I.V."/>
            <person name="Nagy L.G."/>
            <person name="Martin F."/>
            <person name="Kauserud H."/>
        </authorList>
    </citation>
    <scope>NUCLEOTIDE SEQUENCE</scope>
    <source>
        <strain evidence="2">9144</strain>
    </source>
</reference>
<protein>
    <submittedName>
        <fullName evidence="2">Uncharacterized protein</fullName>
    </submittedName>
</protein>
<dbReference type="EMBL" id="JARJCW010000043">
    <property type="protein sequence ID" value="KAJ7205454.1"/>
    <property type="molecule type" value="Genomic_DNA"/>
</dbReference>
<evidence type="ECO:0000313" key="2">
    <source>
        <dbReference type="EMBL" id="KAJ7197462.1"/>
    </source>
</evidence>
<sequence length="215" mass="23277">METPASAEINVGLPNPSGITLVLNFHGNGPFTVNLNWNTALEDPPINPLQTPRRGVSTVHRGTHTPRRSVARTTPYSRPSHARRPPSNTAQLPLTTARDNDLEVPETPHSQYELLCNAPPGAAASDEHGLPPLQLVASPVDSPSSVTESDSSVTEDSDTLPPLNSDDAFFGVTDSQVDAEFGPMYLEKCTKKVLVELERACIEFNKQEEEEGSQD</sequence>
<dbReference type="EMBL" id="JARJCW010000078">
    <property type="protein sequence ID" value="KAJ7197462.1"/>
    <property type="molecule type" value="Genomic_DNA"/>
</dbReference>
<evidence type="ECO:0000313" key="3">
    <source>
        <dbReference type="EMBL" id="KAJ7205454.1"/>
    </source>
</evidence>
<dbReference type="Proteomes" id="UP001219525">
    <property type="component" value="Unassembled WGS sequence"/>
</dbReference>
<comment type="caution">
    <text evidence="2">The sequence shown here is derived from an EMBL/GenBank/DDBJ whole genome shotgun (WGS) entry which is preliminary data.</text>
</comment>
<evidence type="ECO:0000256" key="1">
    <source>
        <dbReference type="SAM" id="MobiDB-lite"/>
    </source>
</evidence>
<feature type="compositionally biased region" description="Basic residues" evidence="1">
    <location>
        <begin position="61"/>
        <end position="70"/>
    </location>
</feature>